<feature type="compositionally biased region" description="Low complexity" evidence="1">
    <location>
        <begin position="92"/>
        <end position="117"/>
    </location>
</feature>
<feature type="region of interest" description="Disordered" evidence="1">
    <location>
        <begin position="80"/>
        <end position="117"/>
    </location>
</feature>
<evidence type="ECO:0000313" key="3">
    <source>
        <dbReference type="Proteomes" id="UP000233365"/>
    </source>
</evidence>
<organism evidence="2 3">
    <name type="scientific">Thalassospira povalilytica</name>
    <dbReference type="NCBI Taxonomy" id="732237"/>
    <lineage>
        <taxon>Bacteria</taxon>
        <taxon>Pseudomonadati</taxon>
        <taxon>Pseudomonadota</taxon>
        <taxon>Alphaproteobacteria</taxon>
        <taxon>Rhodospirillales</taxon>
        <taxon>Thalassospiraceae</taxon>
        <taxon>Thalassospira</taxon>
    </lineage>
</organism>
<feature type="region of interest" description="Disordered" evidence="1">
    <location>
        <begin position="151"/>
        <end position="184"/>
    </location>
</feature>
<evidence type="ECO:0008006" key="4">
    <source>
        <dbReference type="Google" id="ProtNLM"/>
    </source>
</evidence>
<evidence type="ECO:0000256" key="1">
    <source>
        <dbReference type="SAM" id="MobiDB-lite"/>
    </source>
</evidence>
<reference evidence="2 3" key="1">
    <citation type="submission" date="2017-11" db="EMBL/GenBank/DDBJ databases">
        <title>Biodiversity and function of Thalassospira species in the particle-attached aromatic-hydrocarbon-degrading consortia from the surface seawater of the China South Sea.</title>
        <authorList>
            <person name="Dong C."/>
            <person name="Liu R."/>
            <person name="Shao Z."/>
        </authorList>
    </citation>
    <scope>NUCLEOTIDE SEQUENCE [LARGE SCALE GENOMIC DNA]</scope>
    <source>
        <strain evidence="2 3">139Z-12</strain>
    </source>
</reference>
<dbReference type="Proteomes" id="UP000233365">
    <property type="component" value="Unassembled WGS sequence"/>
</dbReference>
<protein>
    <recommendedName>
        <fullName evidence="4">DUF1376 domain-containing protein</fullName>
    </recommendedName>
</protein>
<feature type="compositionally biased region" description="Polar residues" evidence="1">
    <location>
        <begin position="159"/>
        <end position="170"/>
    </location>
</feature>
<accession>A0ABX4R9Y7</accession>
<proteinExistence type="predicted"/>
<name>A0ABX4R9Y7_9PROT</name>
<dbReference type="EMBL" id="PGTS01000002">
    <property type="protein sequence ID" value="PKR50969.1"/>
    <property type="molecule type" value="Genomic_DNA"/>
</dbReference>
<keyword evidence="3" id="KW-1185">Reference proteome</keyword>
<comment type="caution">
    <text evidence="2">The sequence shown here is derived from an EMBL/GenBank/DDBJ whole genome shotgun (WGS) entry which is preliminary data.</text>
</comment>
<sequence length="307" mass="31676">MIKGCNLYMLYDIWLGKSGVAATLAAIIHVKLTGEGDFGPVDLECAIPPARLPVVMAALFGQPAPAMASTVPGMPAAAQGMTAPGSMATSMATPPAARAGSASGAAPVPGSASGAVAASAPVSTPGAALAHSGNARYDGIPAGSDGASVADGTFPAGTNGASGSLATNPQAADPASVGVDEYGDHQQSDRFDAGYRLVASMDIDPGAFITSFMGALGDLVGRLQPRGFAETILIAAIWLHYREGRAIVTRDDIRRVLRRQEHLRMPRNFSRDFHVAVTRGYLDPVEGDDGFAVSKAGYQWFQTECRK</sequence>
<gene>
    <name evidence="2" type="ORF">CU041_05355</name>
</gene>
<evidence type="ECO:0000313" key="2">
    <source>
        <dbReference type="EMBL" id="PKR50969.1"/>
    </source>
</evidence>